<comment type="similarity">
    <text evidence="1">Belongs to the RlpA family.</text>
</comment>
<dbReference type="PANTHER" id="PTHR34183">
    <property type="entry name" value="ENDOLYTIC PEPTIDOGLYCAN TRANSGLYCOSYLASE RLPA"/>
    <property type="match status" value="1"/>
</dbReference>
<evidence type="ECO:0000259" key="3">
    <source>
        <dbReference type="PROSITE" id="PS51782"/>
    </source>
</evidence>
<evidence type="ECO:0000256" key="2">
    <source>
        <dbReference type="SAM" id="SignalP"/>
    </source>
</evidence>
<dbReference type="Pfam" id="PF01476">
    <property type="entry name" value="LysM"/>
    <property type="match status" value="1"/>
</dbReference>
<dbReference type="NCBIfam" id="TIGR00413">
    <property type="entry name" value="rlpA"/>
    <property type="match status" value="1"/>
</dbReference>
<dbReference type="InterPro" id="IPR018392">
    <property type="entry name" value="LysM"/>
</dbReference>
<feature type="signal peptide" evidence="2">
    <location>
        <begin position="1"/>
        <end position="30"/>
    </location>
</feature>
<keyword evidence="2" id="KW-0732">Signal</keyword>
<dbReference type="CDD" id="cd00118">
    <property type="entry name" value="LysM"/>
    <property type="match status" value="1"/>
</dbReference>
<dbReference type="InterPro" id="IPR009009">
    <property type="entry name" value="RlpA-like_DPBB"/>
</dbReference>
<dbReference type="PANTHER" id="PTHR34183:SF1">
    <property type="entry name" value="ENDOLYTIC PEPTIDOGLYCAN TRANSGLYCOSYLASE RLPA"/>
    <property type="match status" value="1"/>
</dbReference>
<dbReference type="EMBL" id="CADCVE010000007">
    <property type="protein sequence ID" value="CAA9438924.1"/>
    <property type="molecule type" value="Genomic_DNA"/>
</dbReference>
<dbReference type="InterPro" id="IPR036908">
    <property type="entry name" value="RlpA-like_sf"/>
</dbReference>
<dbReference type="Gene3D" id="2.40.40.10">
    <property type="entry name" value="RlpA-like domain"/>
    <property type="match status" value="1"/>
</dbReference>
<dbReference type="SUPFAM" id="SSF50685">
    <property type="entry name" value="Barwin-like endoglucanases"/>
    <property type="match status" value="1"/>
</dbReference>
<feature type="domain" description="LysM" evidence="3">
    <location>
        <begin position="184"/>
        <end position="228"/>
    </location>
</feature>
<evidence type="ECO:0000256" key="1">
    <source>
        <dbReference type="RuleBase" id="RU003495"/>
    </source>
</evidence>
<dbReference type="SUPFAM" id="SSF54106">
    <property type="entry name" value="LysM domain"/>
    <property type="match status" value="1"/>
</dbReference>
<protein>
    <recommendedName>
        <fullName evidence="3">LysM domain-containing protein</fullName>
    </recommendedName>
</protein>
<dbReference type="InterPro" id="IPR036779">
    <property type="entry name" value="LysM_dom_sf"/>
</dbReference>
<accession>A0A6J4QDS7</accession>
<dbReference type="Gene3D" id="3.10.350.10">
    <property type="entry name" value="LysM domain"/>
    <property type="match status" value="1"/>
</dbReference>
<reference evidence="4" key="1">
    <citation type="submission" date="2020-02" db="EMBL/GenBank/DDBJ databases">
        <authorList>
            <person name="Meier V. D."/>
        </authorList>
    </citation>
    <scope>NUCLEOTIDE SEQUENCE</scope>
    <source>
        <strain evidence="4">AVDCRST_MAG28</strain>
    </source>
</reference>
<proteinExistence type="inferred from homology"/>
<name>A0A6J4QDS7_9ACTN</name>
<dbReference type="Pfam" id="PF03330">
    <property type="entry name" value="DPBB_1"/>
    <property type="match status" value="1"/>
</dbReference>
<dbReference type="CDD" id="cd22268">
    <property type="entry name" value="DPBB_RlpA-like"/>
    <property type="match status" value="1"/>
</dbReference>
<gene>
    <name evidence="4" type="ORF">AVDCRST_MAG28-309</name>
</gene>
<organism evidence="4">
    <name type="scientific">uncultured Rubrobacteraceae bacterium</name>
    <dbReference type="NCBI Taxonomy" id="349277"/>
    <lineage>
        <taxon>Bacteria</taxon>
        <taxon>Bacillati</taxon>
        <taxon>Actinomycetota</taxon>
        <taxon>Rubrobacteria</taxon>
        <taxon>Rubrobacterales</taxon>
        <taxon>Rubrobacteraceae</taxon>
        <taxon>environmental samples</taxon>
    </lineage>
</organism>
<evidence type="ECO:0000313" key="4">
    <source>
        <dbReference type="EMBL" id="CAA9438924.1"/>
    </source>
</evidence>
<dbReference type="InterPro" id="IPR012997">
    <property type="entry name" value="RplA"/>
</dbReference>
<dbReference type="AlphaFoldDB" id="A0A6J4QDS7"/>
<dbReference type="PROSITE" id="PS51782">
    <property type="entry name" value="LYSM"/>
    <property type="match status" value="1"/>
</dbReference>
<feature type="chain" id="PRO_5027090376" description="LysM domain-containing protein" evidence="2">
    <location>
        <begin position="31"/>
        <end position="228"/>
    </location>
</feature>
<sequence>MLLRFRFARLLWVVLLVCGFMIFGSGQAEAEEALTSWYGPGFDGLPTASGETFDADGLSTAHQTLPMGTELIVGYKGKTVPVTVNDRGPYLGERELDLSQGAAQELGLIQTGVDWVQVECANGGIYPDCLTAEPTATPIVPAIQDASITPTTAPVVPVVQDASTPANTPAATDAPIVQGETSSGVHTILPGETLTEIATGLGTSPEELMAQNGITNPNLIPSGQPLIY</sequence>